<dbReference type="AlphaFoldDB" id="A0A1X2GAE4"/>
<reference evidence="1 2" key="1">
    <citation type="submission" date="2016-07" db="EMBL/GenBank/DDBJ databases">
        <title>Pervasive Adenine N6-methylation of Active Genes in Fungi.</title>
        <authorList>
            <consortium name="DOE Joint Genome Institute"/>
            <person name="Mondo S.J."/>
            <person name="Dannebaum R.O."/>
            <person name="Kuo R.C."/>
            <person name="Labutti K."/>
            <person name="Haridas S."/>
            <person name="Kuo A."/>
            <person name="Salamov A."/>
            <person name="Ahrendt S.R."/>
            <person name="Lipzen A."/>
            <person name="Sullivan W."/>
            <person name="Andreopoulos W.B."/>
            <person name="Clum A."/>
            <person name="Lindquist E."/>
            <person name="Daum C."/>
            <person name="Ramamoorthy G.K."/>
            <person name="Gryganskyi A."/>
            <person name="Culley D."/>
            <person name="Magnuson J.K."/>
            <person name="James T.Y."/>
            <person name="O'Malley M.A."/>
            <person name="Stajich J.E."/>
            <person name="Spatafora J.W."/>
            <person name="Visel A."/>
            <person name="Grigoriev I.V."/>
        </authorList>
    </citation>
    <scope>NUCLEOTIDE SEQUENCE [LARGE SCALE GENOMIC DNA]</scope>
    <source>
        <strain evidence="1 2">NRRL 3301</strain>
    </source>
</reference>
<dbReference type="PANTHER" id="PTHR40050:SF1">
    <property type="entry name" value="INNER SPORE COAT PROTEIN H"/>
    <property type="match status" value="1"/>
</dbReference>
<organism evidence="1 2">
    <name type="scientific">Hesseltinella vesiculosa</name>
    <dbReference type="NCBI Taxonomy" id="101127"/>
    <lineage>
        <taxon>Eukaryota</taxon>
        <taxon>Fungi</taxon>
        <taxon>Fungi incertae sedis</taxon>
        <taxon>Mucoromycota</taxon>
        <taxon>Mucoromycotina</taxon>
        <taxon>Mucoromycetes</taxon>
        <taxon>Mucorales</taxon>
        <taxon>Cunninghamellaceae</taxon>
        <taxon>Hesseltinella</taxon>
    </lineage>
</organism>
<dbReference type="InterPro" id="IPR014867">
    <property type="entry name" value="Spore_coat_CotH_CotH2/3/7"/>
</dbReference>
<dbReference type="Proteomes" id="UP000242146">
    <property type="component" value="Unassembled WGS sequence"/>
</dbReference>
<dbReference type="PANTHER" id="PTHR40050">
    <property type="entry name" value="INNER SPORE COAT PROTEIN H"/>
    <property type="match status" value="1"/>
</dbReference>
<proteinExistence type="predicted"/>
<comment type="caution">
    <text evidence="1">The sequence shown here is derived from an EMBL/GenBank/DDBJ whole genome shotgun (WGS) entry which is preliminary data.</text>
</comment>
<protein>
    <submittedName>
        <fullName evidence="1">Coth-domain-containing protein</fullName>
    </submittedName>
</protein>
<sequence>MAPQTNGSVLYQVQAPSASKGYHYARVNLGTHKIETAESFQRNRHQAGLNEVFGRAWNYRHVKQLPTLANFPRGYHRSDAKHLHPQNEIPTLHLQAPQKDIDNLHNHYLQDIKMKANGTYFTAKNQYEFQNLGLELSGRSTRYFTKLSYNINLPKGGKLDGYKKLKLRACGADPSYMREKLAYDMLSSAGRPGSRASYVRLIINDRPIGLFLLIERFDDHWMANEFGAGNKKYKYGILYKGDATIKNRKYKADLSYHGPELAPYEQTSYTVEEKPKVGANGLGPLVNLTKFLDDRMKTLGTNATGNATLTTTLAAWKHQFDIQGYFINLALEFLGGSFDTYLQNTNNYFLYKDPVKDQFVFVSWDMDMVMGSGPVNMKKLITGDYRSFPGIDLRPLTLASVMKDAALRPAFEKTLLTIVHDLFSPNVTFPVIDSLAQFIQDDAAWDLQLPHVRAGQSFIPIGPNNIDNWFGNNATNAPITHPITTDYLVAASFIVRVNRKVPLKNAIQGPLKHPASLYPLKTWIATKTKNVLAKLSA</sequence>
<accession>A0A1X2GAE4</accession>
<dbReference type="STRING" id="101127.A0A1X2GAE4"/>
<gene>
    <name evidence="1" type="ORF">DM01DRAFT_1291571</name>
</gene>
<evidence type="ECO:0000313" key="2">
    <source>
        <dbReference type="Proteomes" id="UP000242146"/>
    </source>
</evidence>
<keyword evidence="2" id="KW-1185">Reference proteome</keyword>
<dbReference type="EMBL" id="MCGT01000027">
    <property type="protein sequence ID" value="ORX49111.1"/>
    <property type="molecule type" value="Genomic_DNA"/>
</dbReference>
<dbReference type="OrthoDB" id="10267127at2759"/>
<dbReference type="Pfam" id="PF08757">
    <property type="entry name" value="CotH"/>
    <property type="match status" value="1"/>
</dbReference>
<evidence type="ECO:0000313" key="1">
    <source>
        <dbReference type="EMBL" id="ORX49111.1"/>
    </source>
</evidence>
<name>A0A1X2GAE4_9FUNG</name>